<sequence>MVRDAPAQPGPLRLPGAGDAAVPALTRAQFDALVPGLPWQRLEQMDEDQASLMEQLRVLQGEDNHPEPPFDDKRQPGCKPLPEHLRRVEHRHEPQNTTCACGQPMTRIGEDVSERLDIVPAEFFVLVSRFVDHLPYYRQEQVNARSNVHTPHSTLAAWSGAGGAGLMPLCDAHRAFFLGAPVPHADETPVKMLDPGEDKMAKDYVWAYARGEHDAEPGVIYEFCTGRGPKYPVAFLDRWRGTLTCDDYGDCDAALEAEGRIEAGCLAHARRSVA</sequence>
<dbReference type="EMBL" id="FNJL01000018">
    <property type="protein sequence ID" value="SDP61759.1"/>
    <property type="molecule type" value="Genomic_DNA"/>
</dbReference>
<evidence type="ECO:0000259" key="1">
    <source>
        <dbReference type="Pfam" id="PF03050"/>
    </source>
</evidence>
<dbReference type="PANTHER" id="PTHR33678:SF1">
    <property type="entry name" value="BLL1576 PROTEIN"/>
    <property type="match status" value="1"/>
</dbReference>
<accession>A0A1H0U6H8</accession>
<dbReference type="Proteomes" id="UP000199317">
    <property type="component" value="Unassembled WGS sequence"/>
</dbReference>
<dbReference type="InterPro" id="IPR004291">
    <property type="entry name" value="Transposase_IS66_central"/>
</dbReference>
<organism evidence="2 3">
    <name type="scientific">Paracidovorax cattleyae</name>
    <dbReference type="NCBI Taxonomy" id="80868"/>
    <lineage>
        <taxon>Bacteria</taxon>
        <taxon>Pseudomonadati</taxon>
        <taxon>Pseudomonadota</taxon>
        <taxon>Betaproteobacteria</taxon>
        <taxon>Burkholderiales</taxon>
        <taxon>Comamonadaceae</taxon>
        <taxon>Paracidovorax</taxon>
    </lineage>
</organism>
<name>A0A1H0U6H8_9BURK</name>
<protein>
    <submittedName>
        <fullName evidence="2">Transposase</fullName>
    </submittedName>
</protein>
<feature type="domain" description="Transposase IS66 central" evidence="1">
    <location>
        <begin position="125"/>
        <end position="273"/>
    </location>
</feature>
<evidence type="ECO:0000313" key="2">
    <source>
        <dbReference type="EMBL" id="SDP61759.1"/>
    </source>
</evidence>
<proteinExistence type="predicted"/>
<gene>
    <name evidence="2" type="ORF">SAMN04489708_11814</name>
</gene>
<dbReference type="Pfam" id="PF03050">
    <property type="entry name" value="DDE_Tnp_IS66"/>
    <property type="match status" value="1"/>
</dbReference>
<dbReference type="PANTHER" id="PTHR33678">
    <property type="entry name" value="BLL1576 PROTEIN"/>
    <property type="match status" value="1"/>
</dbReference>
<evidence type="ECO:0000313" key="3">
    <source>
        <dbReference type="Proteomes" id="UP000199317"/>
    </source>
</evidence>
<keyword evidence="3" id="KW-1185">Reference proteome</keyword>
<dbReference type="InterPro" id="IPR052344">
    <property type="entry name" value="Transposase-related"/>
</dbReference>
<reference evidence="3" key="1">
    <citation type="submission" date="2016-10" db="EMBL/GenBank/DDBJ databases">
        <authorList>
            <person name="Varghese N."/>
            <person name="Submissions S."/>
        </authorList>
    </citation>
    <scope>NUCLEOTIDE SEQUENCE [LARGE SCALE GENOMIC DNA]</scope>
    <source>
        <strain evidence="3">DSM 17101</strain>
    </source>
</reference>
<dbReference type="AlphaFoldDB" id="A0A1H0U6H8"/>